<keyword evidence="1" id="KW-0645">Protease</keyword>
<dbReference type="STRING" id="1743168.A8O14_09635"/>
<evidence type="ECO:0000259" key="7">
    <source>
        <dbReference type="PROSITE" id="PS50249"/>
    </source>
</evidence>
<evidence type="ECO:0000256" key="2">
    <source>
        <dbReference type="ARBA" id="ARBA00022723"/>
    </source>
</evidence>
<dbReference type="Pfam" id="PF20582">
    <property type="entry name" value="UPF0758_N"/>
    <property type="match status" value="1"/>
</dbReference>
<dbReference type="InterPro" id="IPR037518">
    <property type="entry name" value="MPN"/>
</dbReference>
<keyword evidence="2" id="KW-0479">Metal-binding</keyword>
<evidence type="ECO:0000313" key="9">
    <source>
        <dbReference type="Proteomes" id="UP000078463"/>
    </source>
</evidence>
<dbReference type="GO" id="GO:0006508">
    <property type="term" value="P:proteolysis"/>
    <property type="evidence" value="ECO:0007669"/>
    <property type="project" value="UniProtKB-KW"/>
</dbReference>
<dbReference type="InterPro" id="IPR046778">
    <property type="entry name" value="UPF0758_N"/>
</dbReference>
<dbReference type="GO" id="GO:0046872">
    <property type="term" value="F:metal ion binding"/>
    <property type="evidence" value="ECO:0007669"/>
    <property type="project" value="UniProtKB-KW"/>
</dbReference>
<dbReference type="InterPro" id="IPR020891">
    <property type="entry name" value="UPF0758_CS"/>
</dbReference>
<name>A0A191UIJ8_9BURK</name>
<keyword evidence="9" id="KW-1185">Reference proteome</keyword>
<reference evidence="9" key="1">
    <citation type="submission" date="2016-05" db="EMBL/GenBank/DDBJ databases">
        <title>Polynucleobacter sp. QLW-P1FAT50C-4 genome.</title>
        <authorList>
            <person name="Hahn M.W."/>
        </authorList>
    </citation>
    <scope>NUCLEOTIDE SEQUENCE [LARGE SCALE GENOMIC DNA]</scope>
    <source>
        <strain evidence="9">QLW-P1FAT50C-4</strain>
    </source>
</reference>
<keyword evidence="3" id="KW-0378">Hydrolase</keyword>
<dbReference type="PROSITE" id="PS50249">
    <property type="entry name" value="MPN"/>
    <property type="match status" value="1"/>
</dbReference>
<dbReference type="EMBL" id="CP015922">
    <property type="protein sequence ID" value="ANJ00815.1"/>
    <property type="molecule type" value="Genomic_DNA"/>
</dbReference>
<evidence type="ECO:0000256" key="5">
    <source>
        <dbReference type="ARBA" id="ARBA00023049"/>
    </source>
</evidence>
<organism evidence="8 9">
    <name type="scientific">Polynucleobacter wuianus</name>
    <dbReference type="NCBI Taxonomy" id="1743168"/>
    <lineage>
        <taxon>Bacteria</taxon>
        <taxon>Pseudomonadati</taxon>
        <taxon>Pseudomonadota</taxon>
        <taxon>Betaproteobacteria</taxon>
        <taxon>Burkholderiales</taxon>
        <taxon>Burkholderiaceae</taxon>
        <taxon>Polynucleobacter</taxon>
    </lineage>
</organism>
<dbReference type="CDD" id="cd08071">
    <property type="entry name" value="MPN_DUF2466"/>
    <property type="match status" value="1"/>
</dbReference>
<dbReference type="NCBIfam" id="NF000642">
    <property type="entry name" value="PRK00024.1"/>
    <property type="match status" value="1"/>
</dbReference>
<dbReference type="GO" id="GO:0008237">
    <property type="term" value="F:metallopeptidase activity"/>
    <property type="evidence" value="ECO:0007669"/>
    <property type="project" value="UniProtKB-KW"/>
</dbReference>
<sequence>MPGWPKNQQPREKLRLHGARCLTDAELLAIFLRVGVKGKSAVTLANDLLHYFGSLPRLLASSHKEFIRIHGMGLSKWSQIQAAYELVKRSLEDSLTQGSVFSSPGHVKEFLQAKIGCLPHEVFLCLHLDSNLHLIECQELFRGSITQTAVYPREILKEALSRNASAMIVAHNHPSGNPLPSSADQKLTQTLVKALQLVDIQLLDHCIVSSRGFFSFSESGLMNIENN</sequence>
<protein>
    <recommendedName>
        <fullName evidence="7">MPN domain-containing protein</fullName>
    </recommendedName>
</protein>
<dbReference type="Pfam" id="PF04002">
    <property type="entry name" value="RadC"/>
    <property type="match status" value="1"/>
</dbReference>
<dbReference type="Gene3D" id="3.40.140.10">
    <property type="entry name" value="Cytidine Deaminase, domain 2"/>
    <property type="match status" value="1"/>
</dbReference>
<dbReference type="SUPFAM" id="SSF47781">
    <property type="entry name" value="RuvA domain 2-like"/>
    <property type="match status" value="1"/>
</dbReference>
<evidence type="ECO:0000256" key="1">
    <source>
        <dbReference type="ARBA" id="ARBA00022670"/>
    </source>
</evidence>
<dbReference type="NCBIfam" id="TIGR00608">
    <property type="entry name" value="radc"/>
    <property type="match status" value="1"/>
</dbReference>
<dbReference type="OrthoDB" id="9804482at2"/>
<proteinExistence type="inferred from homology"/>
<dbReference type="InterPro" id="IPR010994">
    <property type="entry name" value="RuvA_2-like"/>
</dbReference>
<dbReference type="PANTHER" id="PTHR30471:SF3">
    <property type="entry name" value="UPF0758 PROTEIN YEES-RELATED"/>
    <property type="match status" value="1"/>
</dbReference>
<keyword evidence="4" id="KW-0862">Zinc</keyword>
<evidence type="ECO:0000256" key="6">
    <source>
        <dbReference type="RuleBase" id="RU003797"/>
    </source>
</evidence>
<dbReference type="Proteomes" id="UP000078463">
    <property type="component" value="Chromosome"/>
</dbReference>
<evidence type="ECO:0000256" key="3">
    <source>
        <dbReference type="ARBA" id="ARBA00022801"/>
    </source>
</evidence>
<comment type="similarity">
    <text evidence="6">Belongs to the UPF0758 family.</text>
</comment>
<dbReference type="InterPro" id="IPR001405">
    <property type="entry name" value="UPF0758"/>
</dbReference>
<dbReference type="PANTHER" id="PTHR30471">
    <property type="entry name" value="DNA REPAIR PROTEIN RADC"/>
    <property type="match status" value="1"/>
</dbReference>
<evidence type="ECO:0000313" key="8">
    <source>
        <dbReference type="EMBL" id="ANJ00815.1"/>
    </source>
</evidence>
<evidence type="ECO:0000256" key="4">
    <source>
        <dbReference type="ARBA" id="ARBA00022833"/>
    </source>
</evidence>
<dbReference type="PROSITE" id="PS01302">
    <property type="entry name" value="UPF0758"/>
    <property type="match status" value="1"/>
</dbReference>
<dbReference type="SUPFAM" id="SSF102712">
    <property type="entry name" value="JAB1/MPN domain"/>
    <property type="match status" value="1"/>
</dbReference>
<accession>A0A191UIJ8</accession>
<gene>
    <name evidence="8" type="ORF">A8O14_09635</name>
</gene>
<feature type="domain" description="MPN" evidence="7">
    <location>
        <begin position="100"/>
        <end position="222"/>
    </location>
</feature>
<dbReference type="KEGG" id="pwu:A8O14_09635"/>
<dbReference type="InterPro" id="IPR025657">
    <property type="entry name" value="RadC_JAB"/>
</dbReference>
<dbReference type="AlphaFoldDB" id="A0A191UIJ8"/>
<keyword evidence="5" id="KW-0482">Metalloprotease</keyword>